<keyword evidence="2" id="KW-1185">Reference proteome</keyword>
<name>A0ABV7L290_9PROT</name>
<comment type="caution">
    <text evidence="1">The sequence shown here is derived from an EMBL/GenBank/DDBJ whole genome shotgun (WGS) entry which is preliminary data.</text>
</comment>
<protein>
    <submittedName>
        <fullName evidence="1">Uncharacterized protein</fullName>
    </submittedName>
</protein>
<dbReference type="Proteomes" id="UP001595528">
    <property type="component" value="Unassembled WGS sequence"/>
</dbReference>
<organism evidence="1 2">
    <name type="scientific">Marinibaculum pumilum</name>
    <dbReference type="NCBI Taxonomy" id="1766165"/>
    <lineage>
        <taxon>Bacteria</taxon>
        <taxon>Pseudomonadati</taxon>
        <taxon>Pseudomonadota</taxon>
        <taxon>Alphaproteobacteria</taxon>
        <taxon>Rhodospirillales</taxon>
        <taxon>Rhodospirillaceae</taxon>
        <taxon>Marinibaculum</taxon>
    </lineage>
</organism>
<dbReference type="EMBL" id="JBHRTR010000028">
    <property type="protein sequence ID" value="MFC3228740.1"/>
    <property type="molecule type" value="Genomic_DNA"/>
</dbReference>
<proteinExistence type="predicted"/>
<evidence type="ECO:0000313" key="1">
    <source>
        <dbReference type="EMBL" id="MFC3228740.1"/>
    </source>
</evidence>
<reference evidence="2" key="1">
    <citation type="journal article" date="2019" name="Int. J. Syst. Evol. Microbiol.">
        <title>The Global Catalogue of Microorganisms (GCM) 10K type strain sequencing project: providing services to taxonomists for standard genome sequencing and annotation.</title>
        <authorList>
            <consortium name="The Broad Institute Genomics Platform"/>
            <consortium name="The Broad Institute Genome Sequencing Center for Infectious Disease"/>
            <person name="Wu L."/>
            <person name="Ma J."/>
        </authorList>
    </citation>
    <scope>NUCLEOTIDE SEQUENCE [LARGE SCALE GENOMIC DNA]</scope>
    <source>
        <strain evidence="2">KCTC 42964</strain>
    </source>
</reference>
<gene>
    <name evidence="1" type="ORF">ACFOGJ_15960</name>
</gene>
<evidence type="ECO:0000313" key="2">
    <source>
        <dbReference type="Proteomes" id="UP001595528"/>
    </source>
</evidence>
<sequence length="271" mass="28558">MTMPYHGPESAAKLSAALADAPGPAKALDMMIADALCPRREAPAGESGGADMDEAAAGSAGPQWQVDGAWLSTDDLPYWSGDLAAAAGLLQKLHPGWAWRLRIGPFRAGEAARPFATFHEPETGAAVIGPGCKTEILALLAAGLTVDLLPLLRRQTAGLFALDNPDQGQVLFAPDLRMLVAGYLRLDAAGGATASLRRRHGDGGTSDRMPAGRYRILADGLLCIDWDDGMSESFRRDGGATGQCQTLVRTGTTAPGPHFEQAVRFRRIQEG</sequence>
<accession>A0ABV7L290</accession>
<dbReference type="RefSeq" id="WP_379902148.1">
    <property type="nucleotide sequence ID" value="NZ_JBHRTR010000028.1"/>
</dbReference>